<dbReference type="CDD" id="cd05476">
    <property type="entry name" value="pepsin_A_like_plant"/>
    <property type="match status" value="1"/>
</dbReference>
<comment type="similarity">
    <text evidence="1 7">Belongs to the peptidase A1 family.</text>
</comment>
<sequence>MFRTTTAHHRHLIICMACKILCLSLLLLLYLLLRSFEETGGSAIAGEHRIRGTNQIRTPRFKAIKQNEEKNNQFSVTPRRKKPNDRPELWPHWHKGLLPYAGHPGLLTATVTPGVNLGMNEYLVDVLIGTPPKRRSLILDTGSDLTWIQCAPCRDCFDQREPYFDPRRSNSFQNISCHDTRCRLVKSPPDLSRPCDANDSTQTCPYYYNYGDSSHTTGDFAAETFTFNLTSATGNSEFVRVKNLIFGCGHRNRVNFRGASGMLGLGRGPLSFSTQLQYLYGNAFSYCLVDSNAGRNATSKLVFGSSRNLSGHRPMNFTSFVTKRPNLDETFYYLQIESVSVGGEVLTIPKETWEVSPDGSGGTVIDSGATLSFFIEPAYEIIREAFAKKVRGYPVVEDERFDLCYRASGKEELDMPEFRIAFDDGAEWNFPAENVFMRFEPEGIVCLAILRIDNDWFSIIGNYQQKNFHVLYDRGESRLGFTTMRCADV</sequence>
<dbReference type="InterPro" id="IPR021109">
    <property type="entry name" value="Peptidase_aspartic_dom_sf"/>
</dbReference>
<evidence type="ECO:0000256" key="1">
    <source>
        <dbReference type="ARBA" id="ARBA00007447"/>
    </source>
</evidence>
<dbReference type="SUPFAM" id="SSF50630">
    <property type="entry name" value="Acid proteases"/>
    <property type="match status" value="1"/>
</dbReference>
<dbReference type="Pfam" id="PF14543">
    <property type="entry name" value="TAXi_N"/>
    <property type="match status" value="1"/>
</dbReference>
<name>A0A6P8D560_PUNGR</name>
<proteinExistence type="inferred from homology"/>
<keyword evidence="2 7" id="KW-0645">Protease</keyword>
<dbReference type="FunFam" id="2.40.70.10:FF:000031">
    <property type="entry name" value="Aspartyl protease AED1"/>
    <property type="match status" value="1"/>
</dbReference>
<dbReference type="Gene3D" id="2.40.70.10">
    <property type="entry name" value="Acid Proteases"/>
    <property type="match status" value="2"/>
</dbReference>
<dbReference type="InterPro" id="IPR033121">
    <property type="entry name" value="PEPTIDASE_A1"/>
</dbReference>
<dbReference type="PANTHER" id="PTHR47967:SF28">
    <property type="entry name" value="ASPARTYL PROTEASE FAMILY PROTEIN 2-LIKE"/>
    <property type="match status" value="1"/>
</dbReference>
<dbReference type="InterPro" id="IPR001969">
    <property type="entry name" value="Aspartic_peptidase_AS"/>
</dbReference>
<dbReference type="InterPro" id="IPR032799">
    <property type="entry name" value="TAXi_C"/>
</dbReference>
<evidence type="ECO:0000313" key="10">
    <source>
        <dbReference type="Proteomes" id="UP000515151"/>
    </source>
</evidence>
<dbReference type="InterPro" id="IPR034161">
    <property type="entry name" value="Pepsin-like_plant"/>
</dbReference>
<keyword evidence="8" id="KW-0812">Transmembrane</keyword>
<dbReference type="PROSITE" id="PS00141">
    <property type="entry name" value="ASP_PROTEASE"/>
    <property type="match status" value="1"/>
</dbReference>
<evidence type="ECO:0000256" key="5">
    <source>
        <dbReference type="ARBA" id="ARBA00023180"/>
    </source>
</evidence>
<evidence type="ECO:0000256" key="6">
    <source>
        <dbReference type="PIRSR" id="PIRSR601461-1"/>
    </source>
</evidence>
<dbReference type="PROSITE" id="PS51767">
    <property type="entry name" value="PEPTIDASE_A1"/>
    <property type="match status" value="1"/>
</dbReference>
<dbReference type="OrthoDB" id="1294322at2759"/>
<evidence type="ECO:0000256" key="3">
    <source>
        <dbReference type="ARBA" id="ARBA00022750"/>
    </source>
</evidence>
<dbReference type="Pfam" id="PF14541">
    <property type="entry name" value="TAXi_C"/>
    <property type="match status" value="1"/>
</dbReference>
<dbReference type="InterPro" id="IPR051708">
    <property type="entry name" value="Plant_Aspart_Prot_A1"/>
</dbReference>
<protein>
    <submittedName>
        <fullName evidence="11">Aspartyl protease family protein 2-like</fullName>
    </submittedName>
</protein>
<dbReference type="RefSeq" id="XP_031389614.1">
    <property type="nucleotide sequence ID" value="XM_031533754.1"/>
</dbReference>
<dbReference type="InterPro" id="IPR032861">
    <property type="entry name" value="TAXi_N"/>
</dbReference>
<feature type="active site" evidence="6">
    <location>
        <position position="366"/>
    </location>
</feature>
<evidence type="ECO:0000313" key="11">
    <source>
        <dbReference type="RefSeq" id="XP_031389614.1"/>
    </source>
</evidence>
<dbReference type="GO" id="GO:0006508">
    <property type="term" value="P:proteolysis"/>
    <property type="evidence" value="ECO:0007669"/>
    <property type="project" value="UniProtKB-KW"/>
</dbReference>
<keyword evidence="8" id="KW-1133">Transmembrane helix</keyword>
<dbReference type="AlphaFoldDB" id="A0A6P8D560"/>
<keyword evidence="5" id="KW-0325">Glycoprotein</keyword>
<accession>A0A6P8D560</accession>
<dbReference type="PRINTS" id="PR00792">
    <property type="entry name" value="PEPSIN"/>
</dbReference>
<evidence type="ECO:0000256" key="4">
    <source>
        <dbReference type="ARBA" id="ARBA00022801"/>
    </source>
</evidence>
<dbReference type="FunFam" id="2.40.70.10:FF:000034">
    <property type="entry name" value="Aspartyl protease family protein"/>
    <property type="match status" value="1"/>
</dbReference>
<feature type="transmembrane region" description="Helical" evidence="8">
    <location>
        <begin position="12"/>
        <end position="33"/>
    </location>
</feature>
<dbReference type="InterPro" id="IPR001461">
    <property type="entry name" value="Aspartic_peptidase_A1"/>
</dbReference>
<evidence type="ECO:0000256" key="2">
    <source>
        <dbReference type="ARBA" id="ARBA00022670"/>
    </source>
</evidence>
<evidence type="ECO:0000256" key="8">
    <source>
        <dbReference type="SAM" id="Phobius"/>
    </source>
</evidence>
<keyword evidence="10" id="KW-1185">Reference proteome</keyword>
<keyword evidence="4 7" id="KW-0378">Hydrolase</keyword>
<evidence type="ECO:0000256" key="7">
    <source>
        <dbReference type="RuleBase" id="RU000454"/>
    </source>
</evidence>
<dbReference type="PANTHER" id="PTHR47967">
    <property type="entry name" value="OS07G0603500 PROTEIN-RELATED"/>
    <property type="match status" value="1"/>
</dbReference>
<organism evidence="10 11">
    <name type="scientific">Punica granatum</name>
    <name type="common">Pomegranate</name>
    <dbReference type="NCBI Taxonomy" id="22663"/>
    <lineage>
        <taxon>Eukaryota</taxon>
        <taxon>Viridiplantae</taxon>
        <taxon>Streptophyta</taxon>
        <taxon>Embryophyta</taxon>
        <taxon>Tracheophyta</taxon>
        <taxon>Spermatophyta</taxon>
        <taxon>Magnoliopsida</taxon>
        <taxon>eudicotyledons</taxon>
        <taxon>Gunneridae</taxon>
        <taxon>Pentapetalae</taxon>
        <taxon>rosids</taxon>
        <taxon>malvids</taxon>
        <taxon>Myrtales</taxon>
        <taxon>Lythraceae</taxon>
        <taxon>Punica</taxon>
    </lineage>
</organism>
<feature type="active site" evidence="6">
    <location>
        <position position="140"/>
    </location>
</feature>
<reference evidence="10" key="1">
    <citation type="journal article" date="2020" name="Plant Biotechnol. J.">
        <title>The pomegranate (Punica granatum L.) draft genome dissects genetic divergence between soft- and hard-seeded cultivars.</title>
        <authorList>
            <person name="Luo X."/>
            <person name="Li H."/>
            <person name="Wu Z."/>
            <person name="Yao W."/>
            <person name="Zhao P."/>
            <person name="Cao D."/>
            <person name="Yu H."/>
            <person name="Li K."/>
            <person name="Poudel K."/>
            <person name="Zhao D."/>
            <person name="Zhang F."/>
            <person name="Xia X."/>
            <person name="Chen L."/>
            <person name="Wang Q."/>
            <person name="Jing D."/>
            <person name="Cao S."/>
        </authorList>
    </citation>
    <scope>NUCLEOTIDE SEQUENCE [LARGE SCALE GENOMIC DNA]</scope>
    <source>
        <strain evidence="10">cv. Tunisia</strain>
    </source>
</reference>
<reference evidence="11" key="2">
    <citation type="submission" date="2025-08" db="UniProtKB">
        <authorList>
            <consortium name="RefSeq"/>
        </authorList>
    </citation>
    <scope>IDENTIFICATION</scope>
    <source>
        <tissue evidence="11">Leaf</tissue>
    </source>
</reference>
<dbReference type="GeneID" id="116202270"/>
<feature type="domain" description="Peptidase A1" evidence="9">
    <location>
        <begin position="122"/>
        <end position="482"/>
    </location>
</feature>
<evidence type="ECO:0000259" key="9">
    <source>
        <dbReference type="PROSITE" id="PS51767"/>
    </source>
</evidence>
<dbReference type="GO" id="GO:0004190">
    <property type="term" value="F:aspartic-type endopeptidase activity"/>
    <property type="evidence" value="ECO:0007669"/>
    <property type="project" value="UniProtKB-KW"/>
</dbReference>
<dbReference type="Proteomes" id="UP000515151">
    <property type="component" value="Chromosome 4"/>
</dbReference>
<keyword evidence="3 7" id="KW-0064">Aspartyl protease</keyword>
<gene>
    <name evidence="11" type="primary">LOC116202270</name>
</gene>
<keyword evidence="8" id="KW-0472">Membrane</keyword>